<dbReference type="Proteomes" id="UP001061302">
    <property type="component" value="Chromosome"/>
</dbReference>
<evidence type="ECO:0000256" key="6">
    <source>
        <dbReference type="SAM" id="Phobius"/>
    </source>
</evidence>
<comment type="similarity">
    <text evidence="2">Belongs to the GtrA family.</text>
</comment>
<dbReference type="RefSeq" id="WP_263125139.1">
    <property type="nucleotide sequence ID" value="NZ_CP106753.1"/>
</dbReference>
<dbReference type="InterPro" id="IPR007267">
    <property type="entry name" value="GtrA_DPMS_TM"/>
</dbReference>
<proteinExistence type="inferred from homology"/>
<dbReference type="PANTHER" id="PTHR38459:SF1">
    <property type="entry name" value="PROPHAGE BACTOPRENOL-LINKED GLUCOSE TRANSLOCASE HOMOLOG"/>
    <property type="match status" value="1"/>
</dbReference>
<dbReference type="Pfam" id="PF04138">
    <property type="entry name" value="GtrA_DPMS_TM"/>
    <property type="match status" value="1"/>
</dbReference>
<feature type="transmembrane region" description="Helical" evidence="6">
    <location>
        <begin position="32"/>
        <end position="50"/>
    </location>
</feature>
<evidence type="ECO:0000256" key="5">
    <source>
        <dbReference type="ARBA" id="ARBA00023136"/>
    </source>
</evidence>
<feature type="transmembrane region" description="Helical" evidence="6">
    <location>
        <begin position="70"/>
        <end position="87"/>
    </location>
</feature>
<name>A0ABY6DMX9_9NEIS</name>
<feature type="domain" description="GtrA/DPMS transmembrane" evidence="7">
    <location>
        <begin position="6"/>
        <end position="119"/>
    </location>
</feature>
<evidence type="ECO:0000256" key="2">
    <source>
        <dbReference type="ARBA" id="ARBA00009399"/>
    </source>
</evidence>
<dbReference type="EMBL" id="CP106753">
    <property type="protein sequence ID" value="UXY15704.1"/>
    <property type="molecule type" value="Genomic_DNA"/>
</dbReference>
<evidence type="ECO:0000256" key="1">
    <source>
        <dbReference type="ARBA" id="ARBA00004141"/>
    </source>
</evidence>
<evidence type="ECO:0000256" key="3">
    <source>
        <dbReference type="ARBA" id="ARBA00022692"/>
    </source>
</evidence>
<evidence type="ECO:0000259" key="7">
    <source>
        <dbReference type="Pfam" id="PF04138"/>
    </source>
</evidence>
<accession>A0ABY6DMX9</accession>
<keyword evidence="3 6" id="KW-0812">Transmembrane</keyword>
<evidence type="ECO:0000313" key="9">
    <source>
        <dbReference type="Proteomes" id="UP001061302"/>
    </source>
</evidence>
<gene>
    <name evidence="8" type="ORF">N8I74_01435</name>
</gene>
<keyword evidence="9" id="KW-1185">Reference proteome</keyword>
<reference evidence="8" key="1">
    <citation type="submission" date="2022-10" db="EMBL/GenBank/DDBJ databases">
        <title>Chitiniphilus purpureus sp. nov., a novel chitin-degrading bacterium isolated from crawfish pond sediment.</title>
        <authorList>
            <person name="Li K."/>
        </authorList>
    </citation>
    <scope>NUCLEOTIDE SEQUENCE</scope>
    <source>
        <strain evidence="8">CD1</strain>
    </source>
</reference>
<dbReference type="InterPro" id="IPR051401">
    <property type="entry name" value="GtrA_CellWall_Glycosyl"/>
</dbReference>
<keyword evidence="4 6" id="KW-1133">Transmembrane helix</keyword>
<keyword evidence="5 6" id="KW-0472">Membrane</keyword>
<feature type="transmembrane region" description="Helical" evidence="6">
    <location>
        <begin position="7"/>
        <end position="26"/>
    </location>
</feature>
<evidence type="ECO:0000256" key="4">
    <source>
        <dbReference type="ARBA" id="ARBA00022989"/>
    </source>
</evidence>
<sequence>MSRLARFTLVGAAGTAMHFAVLWLLVRLQVGVVVATTAGAIAGALVNYALNRRYTFQSHAAHRVTAPRYYLLVLGLWGLNAGLMGLLVDGGRWHYLAAQGVATATCFVVHFVGSRNWVFREQGHG</sequence>
<feature type="transmembrane region" description="Helical" evidence="6">
    <location>
        <begin position="93"/>
        <end position="112"/>
    </location>
</feature>
<dbReference type="PANTHER" id="PTHR38459">
    <property type="entry name" value="PROPHAGE BACTOPRENOL-LINKED GLUCOSE TRANSLOCASE HOMOLOG"/>
    <property type="match status" value="1"/>
</dbReference>
<protein>
    <submittedName>
        <fullName evidence="8">GtrA family protein</fullName>
    </submittedName>
</protein>
<comment type="subcellular location">
    <subcellularLocation>
        <location evidence="1">Membrane</location>
        <topology evidence="1">Multi-pass membrane protein</topology>
    </subcellularLocation>
</comment>
<organism evidence="8 9">
    <name type="scientific">Chitiniphilus purpureus</name>
    <dbReference type="NCBI Taxonomy" id="2981137"/>
    <lineage>
        <taxon>Bacteria</taxon>
        <taxon>Pseudomonadati</taxon>
        <taxon>Pseudomonadota</taxon>
        <taxon>Betaproteobacteria</taxon>
        <taxon>Neisseriales</taxon>
        <taxon>Chitinibacteraceae</taxon>
        <taxon>Chitiniphilus</taxon>
    </lineage>
</organism>
<evidence type="ECO:0000313" key="8">
    <source>
        <dbReference type="EMBL" id="UXY15704.1"/>
    </source>
</evidence>